<comment type="caution">
    <text evidence="2">The sequence shown here is derived from an EMBL/GenBank/DDBJ whole genome shotgun (WGS) entry which is preliminary data.</text>
</comment>
<gene>
    <name evidence="2" type="ORF">AVEN_202920_1</name>
</gene>
<feature type="compositionally biased region" description="Basic and acidic residues" evidence="1">
    <location>
        <begin position="62"/>
        <end position="91"/>
    </location>
</feature>
<accession>A0A4Y2K876</accession>
<feature type="region of interest" description="Disordered" evidence="1">
    <location>
        <begin position="62"/>
        <end position="94"/>
    </location>
</feature>
<protein>
    <submittedName>
        <fullName evidence="2">Uncharacterized protein</fullName>
    </submittedName>
</protein>
<proteinExistence type="predicted"/>
<sequence>MRNRTNVRWRKAISFVLKAFLGDGRERPPSQAANGILNNKVSLLASSLDTLPQWMTLVWSKKGDRGSEKIKRNEKKERRGEKEKEKSECRYRKGTMAQRGRWNKGFEQSISRSSFSKVSEII</sequence>
<keyword evidence="3" id="KW-1185">Reference proteome</keyword>
<evidence type="ECO:0000313" key="2">
    <source>
        <dbReference type="EMBL" id="GBM98511.1"/>
    </source>
</evidence>
<evidence type="ECO:0000256" key="1">
    <source>
        <dbReference type="SAM" id="MobiDB-lite"/>
    </source>
</evidence>
<dbReference type="EMBL" id="BGPR01004329">
    <property type="protein sequence ID" value="GBM98511.1"/>
    <property type="molecule type" value="Genomic_DNA"/>
</dbReference>
<dbReference type="Proteomes" id="UP000499080">
    <property type="component" value="Unassembled WGS sequence"/>
</dbReference>
<evidence type="ECO:0000313" key="3">
    <source>
        <dbReference type="Proteomes" id="UP000499080"/>
    </source>
</evidence>
<dbReference type="AlphaFoldDB" id="A0A4Y2K876"/>
<reference evidence="2 3" key="1">
    <citation type="journal article" date="2019" name="Sci. Rep.">
        <title>Orb-weaving spider Araneus ventricosus genome elucidates the spidroin gene catalogue.</title>
        <authorList>
            <person name="Kono N."/>
            <person name="Nakamura H."/>
            <person name="Ohtoshi R."/>
            <person name="Moran D.A.P."/>
            <person name="Shinohara A."/>
            <person name="Yoshida Y."/>
            <person name="Fujiwara M."/>
            <person name="Mori M."/>
            <person name="Tomita M."/>
            <person name="Arakawa K."/>
        </authorList>
    </citation>
    <scope>NUCLEOTIDE SEQUENCE [LARGE SCALE GENOMIC DNA]</scope>
</reference>
<organism evidence="2 3">
    <name type="scientific">Araneus ventricosus</name>
    <name type="common">Orbweaver spider</name>
    <name type="synonym">Epeira ventricosa</name>
    <dbReference type="NCBI Taxonomy" id="182803"/>
    <lineage>
        <taxon>Eukaryota</taxon>
        <taxon>Metazoa</taxon>
        <taxon>Ecdysozoa</taxon>
        <taxon>Arthropoda</taxon>
        <taxon>Chelicerata</taxon>
        <taxon>Arachnida</taxon>
        <taxon>Araneae</taxon>
        <taxon>Araneomorphae</taxon>
        <taxon>Entelegynae</taxon>
        <taxon>Araneoidea</taxon>
        <taxon>Araneidae</taxon>
        <taxon>Araneus</taxon>
    </lineage>
</organism>
<name>A0A4Y2K876_ARAVE</name>